<evidence type="ECO:0000256" key="10">
    <source>
        <dbReference type="SAM" id="MobiDB-lite"/>
    </source>
</evidence>
<dbReference type="Gene3D" id="1.20.1070.10">
    <property type="entry name" value="Rhodopsin 7-helix transmembrane proteins"/>
    <property type="match status" value="2"/>
</dbReference>
<evidence type="ECO:0000256" key="9">
    <source>
        <dbReference type="RuleBase" id="RU000688"/>
    </source>
</evidence>
<feature type="transmembrane region" description="Helical" evidence="11">
    <location>
        <begin position="112"/>
        <end position="133"/>
    </location>
</feature>
<keyword evidence="6 11" id="KW-0472">Membrane</keyword>
<comment type="subcellular location">
    <subcellularLocation>
        <location evidence="1">Cell membrane</location>
        <topology evidence="1">Multi-pass membrane protein</topology>
    </subcellularLocation>
</comment>
<dbReference type="PRINTS" id="PR00237">
    <property type="entry name" value="GPCRRHODOPSN"/>
</dbReference>
<keyword evidence="7 9" id="KW-0675">Receptor</keyword>
<dbReference type="RefSeq" id="XP_055872167.1">
    <property type="nucleotide sequence ID" value="XM_056016192.1"/>
</dbReference>
<evidence type="ECO:0000256" key="1">
    <source>
        <dbReference type="ARBA" id="ARBA00004651"/>
    </source>
</evidence>
<dbReference type="GO" id="GO:0004930">
    <property type="term" value="F:G protein-coupled receptor activity"/>
    <property type="evidence" value="ECO:0007669"/>
    <property type="project" value="UniProtKB-KW"/>
</dbReference>
<protein>
    <submittedName>
        <fullName evidence="14">Alpha-1A adrenergic receptor-like</fullName>
    </submittedName>
</protein>
<feature type="transmembrane region" description="Helical" evidence="11">
    <location>
        <begin position="472"/>
        <end position="490"/>
    </location>
</feature>
<keyword evidence="8 9" id="KW-0807">Transducer</keyword>
<feature type="region of interest" description="Disordered" evidence="10">
    <location>
        <begin position="444"/>
        <end position="466"/>
    </location>
</feature>
<dbReference type="InterPro" id="IPR000276">
    <property type="entry name" value="GPCR_Rhodpsn"/>
</dbReference>
<dbReference type="PROSITE" id="PS00237">
    <property type="entry name" value="G_PROTEIN_RECEP_F1_1"/>
    <property type="match status" value="1"/>
</dbReference>
<reference evidence="14" key="1">
    <citation type="submission" date="2025-08" db="UniProtKB">
        <authorList>
            <consortium name="RefSeq"/>
        </authorList>
    </citation>
    <scope>IDENTIFICATION</scope>
</reference>
<evidence type="ECO:0000256" key="5">
    <source>
        <dbReference type="ARBA" id="ARBA00023040"/>
    </source>
</evidence>
<evidence type="ECO:0000256" key="3">
    <source>
        <dbReference type="ARBA" id="ARBA00022692"/>
    </source>
</evidence>
<evidence type="ECO:0000256" key="4">
    <source>
        <dbReference type="ARBA" id="ARBA00022989"/>
    </source>
</evidence>
<dbReference type="GeneID" id="106058066"/>
<proteinExistence type="inferred from homology"/>
<organism evidence="13 14">
    <name type="scientific">Biomphalaria glabrata</name>
    <name type="common">Bloodfluke planorb</name>
    <name type="synonym">Freshwater snail</name>
    <dbReference type="NCBI Taxonomy" id="6526"/>
    <lineage>
        <taxon>Eukaryota</taxon>
        <taxon>Metazoa</taxon>
        <taxon>Spiralia</taxon>
        <taxon>Lophotrochozoa</taxon>
        <taxon>Mollusca</taxon>
        <taxon>Gastropoda</taxon>
        <taxon>Heterobranchia</taxon>
        <taxon>Euthyneura</taxon>
        <taxon>Panpulmonata</taxon>
        <taxon>Hygrophila</taxon>
        <taxon>Lymnaeoidea</taxon>
        <taxon>Planorbidae</taxon>
        <taxon>Biomphalaria</taxon>
    </lineage>
</organism>
<evidence type="ECO:0000256" key="6">
    <source>
        <dbReference type="ARBA" id="ARBA00023136"/>
    </source>
</evidence>
<keyword evidence="5 9" id="KW-0297">G-protein coupled receptor</keyword>
<keyword evidence="2" id="KW-1003">Cell membrane</keyword>
<dbReference type="CDD" id="cd00637">
    <property type="entry name" value="7tm_classA_rhodopsin-like"/>
    <property type="match status" value="1"/>
</dbReference>
<keyword evidence="3 9" id="KW-0812">Transmembrane</keyword>
<feature type="transmembrane region" description="Helical" evidence="11">
    <location>
        <begin position="212"/>
        <end position="231"/>
    </location>
</feature>
<dbReference type="Proteomes" id="UP001165740">
    <property type="component" value="Chromosome 17"/>
</dbReference>
<dbReference type="PANTHER" id="PTHR24248">
    <property type="entry name" value="ADRENERGIC RECEPTOR-RELATED G-PROTEIN COUPLED RECEPTOR"/>
    <property type="match status" value="1"/>
</dbReference>
<keyword evidence="13" id="KW-1185">Reference proteome</keyword>
<name>A0A9W2ZAY4_BIOGL</name>
<dbReference type="Pfam" id="PF00001">
    <property type="entry name" value="7tm_1"/>
    <property type="match status" value="1"/>
</dbReference>
<feature type="transmembrane region" description="Helical" evidence="11">
    <location>
        <begin position="24"/>
        <end position="49"/>
    </location>
</feature>
<dbReference type="SUPFAM" id="SSF81321">
    <property type="entry name" value="Family A G protein-coupled receptor-like"/>
    <property type="match status" value="1"/>
</dbReference>
<evidence type="ECO:0000259" key="12">
    <source>
        <dbReference type="PROSITE" id="PS50262"/>
    </source>
</evidence>
<keyword evidence="4 11" id="KW-1133">Transmembrane helix</keyword>
<evidence type="ECO:0000256" key="8">
    <source>
        <dbReference type="ARBA" id="ARBA00023224"/>
    </source>
</evidence>
<evidence type="ECO:0000256" key="7">
    <source>
        <dbReference type="ARBA" id="ARBA00023170"/>
    </source>
</evidence>
<evidence type="ECO:0000313" key="13">
    <source>
        <dbReference type="Proteomes" id="UP001165740"/>
    </source>
</evidence>
<dbReference type="PROSITE" id="PS50262">
    <property type="entry name" value="G_PROTEIN_RECEP_F1_2"/>
    <property type="match status" value="1"/>
</dbReference>
<feature type="transmembrane region" description="Helical" evidence="11">
    <location>
        <begin position="154"/>
        <end position="177"/>
    </location>
</feature>
<gene>
    <name evidence="14" type="primary">LOC106058066</name>
</gene>
<dbReference type="GO" id="GO:0005886">
    <property type="term" value="C:plasma membrane"/>
    <property type="evidence" value="ECO:0007669"/>
    <property type="project" value="UniProtKB-SubCell"/>
</dbReference>
<dbReference type="OrthoDB" id="10071887at2759"/>
<evidence type="ECO:0000256" key="2">
    <source>
        <dbReference type="ARBA" id="ARBA00022475"/>
    </source>
</evidence>
<comment type="similarity">
    <text evidence="9">Belongs to the G-protein coupled receptor 1 family.</text>
</comment>
<feature type="transmembrane region" description="Helical" evidence="11">
    <location>
        <begin position="70"/>
        <end position="92"/>
    </location>
</feature>
<feature type="compositionally biased region" description="Basic and acidic residues" evidence="10">
    <location>
        <begin position="446"/>
        <end position="455"/>
    </location>
</feature>
<feature type="transmembrane region" description="Helical" evidence="11">
    <location>
        <begin position="510"/>
        <end position="529"/>
    </location>
</feature>
<sequence length="549" mass="61281">MNNSSYCPVGDTHVNIANSQKVTIALTVMCSVLAAYVCVTNIAVILALCRRSAQSQRDGHRTSGGSNSPPCHVLIVSLSVADAVTGFTNIPLGAYVIGNSGRWALGKELCFIWIWLDKVLCTVCIYHVALMALDRCIAICRPLFLYRLMSKKTTLTLIALSWLFPTIISTILISGAWHHSDIDWLLNCAELAGICTPIYNRTDLIAMSILDFFLPFLFILVLYFLVVFKIYRLDTNPMLQGRPKRTKKEEVNPKSHSGSDLVLRKWSPSEENTDEGFDAKVSTSERILQPVCVVHTKESLYVIEGTLKCLHPDSRSNTALFDHSKQRLVLAGEDHGPGVNDTHTIICDFKDLKCERDKAVGTGGSESLNTDSVSKIRKCFKNTKYATHCSDASDVTALSVTNSDQSIFKLSSSNFISNLTSGAVNDRSALKVFQNRHKYVIPAENANRKSRDKPEASPTRMRSNQQNKTSKAFTTIGCVVVCFTVCWLPFSVYNFALVYSGYKMATWPFLLFWWMGYLNSAINPILYCFTRSVRHAIVALLKPSKQRKF</sequence>
<feature type="domain" description="G-protein coupled receptors family 1 profile" evidence="12">
    <location>
        <begin position="40"/>
        <end position="527"/>
    </location>
</feature>
<evidence type="ECO:0000256" key="11">
    <source>
        <dbReference type="SAM" id="Phobius"/>
    </source>
</evidence>
<dbReference type="AlphaFoldDB" id="A0A9W2ZAY4"/>
<dbReference type="InterPro" id="IPR017452">
    <property type="entry name" value="GPCR_Rhodpsn_7TM"/>
</dbReference>
<evidence type="ECO:0000313" key="14">
    <source>
        <dbReference type="RefSeq" id="XP_055872167.1"/>
    </source>
</evidence>
<accession>A0A9W2ZAY4</accession>